<reference evidence="5" key="1">
    <citation type="submission" date="2018-05" db="EMBL/GenBank/DDBJ databases">
        <authorList>
            <person name="Lanie J.A."/>
            <person name="Ng W.-L."/>
            <person name="Kazmierczak K.M."/>
            <person name="Andrzejewski T.M."/>
            <person name="Davidsen T.M."/>
            <person name="Wayne K.J."/>
            <person name="Tettelin H."/>
            <person name="Glass J.I."/>
            <person name="Rusch D."/>
            <person name="Podicherti R."/>
            <person name="Tsui H.-C.T."/>
            <person name="Winkler M.E."/>
        </authorList>
    </citation>
    <scope>NUCLEOTIDE SEQUENCE</scope>
</reference>
<evidence type="ECO:0000256" key="2">
    <source>
        <dbReference type="ARBA" id="ARBA00022827"/>
    </source>
</evidence>
<dbReference type="AlphaFoldDB" id="A0A383BQB4"/>
<organism evidence="5">
    <name type="scientific">marine metagenome</name>
    <dbReference type="NCBI Taxonomy" id="408172"/>
    <lineage>
        <taxon>unclassified sequences</taxon>
        <taxon>metagenomes</taxon>
        <taxon>ecological metagenomes</taxon>
    </lineage>
</organism>
<keyword evidence="3" id="KW-0560">Oxidoreductase</keyword>
<dbReference type="PANTHER" id="PTHR43884">
    <property type="entry name" value="ACYL-COA DEHYDROGENASE"/>
    <property type="match status" value="1"/>
</dbReference>
<evidence type="ECO:0000259" key="4">
    <source>
        <dbReference type="Pfam" id="PF02771"/>
    </source>
</evidence>
<protein>
    <recommendedName>
        <fullName evidence="4">Acyl-CoA dehydrogenase/oxidase N-terminal domain-containing protein</fullName>
    </recommendedName>
</protein>
<dbReference type="GO" id="GO:0003995">
    <property type="term" value="F:acyl-CoA dehydrogenase activity"/>
    <property type="evidence" value="ECO:0007669"/>
    <property type="project" value="TreeGrafter"/>
</dbReference>
<dbReference type="InterPro" id="IPR013786">
    <property type="entry name" value="AcylCoA_DH/ox_N"/>
</dbReference>
<keyword evidence="1" id="KW-0285">Flavoprotein</keyword>
<keyword evidence="2" id="KW-0274">FAD</keyword>
<evidence type="ECO:0000313" key="5">
    <source>
        <dbReference type="EMBL" id="SVE22041.1"/>
    </source>
</evidence>
<dbReference type="InterPro" id="IPR037069">
    <property type="entry name" value="AcylCoA_DH/ox_N_sf"/>
</dbReference>
<dbReference type="EMBL" id="UINC01202306">
    <property type="protein sequence ID" value="SVE22041.1"/>
    <property type="molecule type" value="Genomic_DNA"/>
</dbReference>
<dbReference type="GO" id="GO:0050660">
    <property type="term" value="F:flavin adenine dinucleotide binding"/>
    <property type="evidence" value="ECO:0007669"/>
    <property type="project" value="InterPro"/>
</dbReference>
<dbReference type="SUPFAM" id="SSF56645">
    <property type="entry name" value="Acyl-CoA dehydrogenase NM domain-like"/>
    <property type="match status" value="1"/>
</dbReference>
<gene>
    <name evidence="5" type="ORF">METZ01_LOCUS474895</name>
</gene>
<evidence type="ECO:0000256" key="3">
    <source>
        <dbReference type="ARBA" id="ARBA00023002"/>
    </source>
</evidence>
<dbReference type="Pfam" id="PF02771">
    <property type="entry name" value="Acyl-CoA_dh_N"/>
    <property type="match status" value="1"/>
</dbReference>
<dbReference type="PANTHER" id="PTHR43884:SF20">
    <property type="entry name" value="ACYL-COA DEHYDROGENASE FADE28"/>
    <property type="match status" value="1"/>
</dbReference>
<accession>A0A383BQB4</accession>
<sequence length="119" mass="13217">MNFEFSEEQDLLREQAQGFLQDNSPLSVVRQVLNGDEPYDADLWRKVVEMGWTATVIPEEYEGLGLSYLELSVIAEELGRSLAPIPFSSSVYLATEAILWGGSEDQKSSYLPRLAGGEA</sequence>
<dbReference type="InterPro" id="IPR009100">
    <property type="entry name" value="AcylCoA_DH/oxidase_NM_dom_sf"/>
</dbReference>
<feature type="domain" description="Acyl-CoA dehydrogenase/oxidase N-terminal" evidence="4">
    <location>
        <begin position="6"/>
        <end position="118"/>
    </location>
</feature>
<name>A0A383BQB4_9ZZZZ</name>
<feature type="non-terminal residue" evidence="5">
    <location>
        <position position="119"/>
    </location>
</feature>
<evidence type="ECO:0000256" key="1">
    <source>
        <dbReference type="ARBA" id="ARBA00022630"/>
    </source>
</evidence>
<proteinExistence type="predicted"/>
<dbReference type="Gene3D" id="1.10.540.10">
    <property type="entry name" value="Acyl-CoA dehydrogenase/oxidase, N-terminal domain"/>
    <property type="match status" value="1"/>
</dbReference>